<keyword evidence="2" id="KW-1185">Reference proteome</keyword>
<sequence length="33" mass="3664">SQFSLHGDVVYQHKLNKAGFSGTSFSGGIRYQF</sequence>
<evidence type="ECO:0000313" key="1">
    <source>
        <dbReference type="EMBL" id="EJF91617.1"/>
    </source>
</evidence>
<gene>
    <name evidence="1" type="ORF">ME9_01714</name>
</gene>
<reference evidence="1 2" key="1">
    <citation type="submission" date="2012-03" db="EMBL/GenBank/DDBJ databases">
        <title>The Genome Sequence of Bartonella taylorii 8TBB.</title>
        <authorList>
            <consortium name="The Broad Institute Genome Sequencing Platform"/>
            <consortium name="The Broad Institute Genome Sequencing Center for Infectious Disease"/>
            <person name="Feldgarden M."/>
            <person name="Kirby J."/>
            <person name="Kosoy M."/>
            <person name="Birtles R."/>
            <person name="Probert W.S."/>
            <person name="Chiaraviglio L."/>
            <person name="Young S.K."/>
            <person name="Zeng Q."/>
            <person name="Gargeya S."/>
            <person name="Fitzgerald M."/>
            <person name="Haas B."/>
            <person name="Abouelleil A."/>
            <person name="Alvarado L."/>
            <person name="Arachchi H.M."/>
            <person name="Berlin A."/>
            <person name="Chapman S.B."/>
            <person name="Gearin G."/>
            <person name="Goldberg J."/>
            <person name="Griggs A."/>
            <person name="Gujja S."/>
            <person name="Hansen M."/>
            <person name="Heiman D."/>
            <person name="Howarth C."/>
            <person name="Larimer J."/>
            <person name="Lui A."/>
            <person name="MacDonald P.J.P."/>
            <person name="McCowen C."/>
            <person name="Montmayeur A."/>
            <person name="Murphy C."/>
            <person name="Neiman D."/>
            <person name="Pearson M."/>
            <person name="Priest M."/>
            <person name="Roberts A."/>
            <person name="Saif S."/>
            <person name="Shea T."/>
            <person name="Sisk P."/>
            <person name="Stolte C."/>
            <person name="Sykes S."/>
            <person name="Wortman J."/>
            <person name="Nusbaum C."/>
            <person name="Birren B."/>
        </authorList>
    </citation>
    <scope>NUCLEOTIDE SEQUENCE [LARGE SCALE GENOMIC DNA]</scope>
    <source>
        <strain evidence="1 2">8TBB</strain>
    </source>
</reference>
<dbReference type="AlphaFoldDB" id="A0A9P2RYR1"/>
<comment type="caution">
    <text evidence="1">The sequence shown here is derived from an EMBL/GenBank/DDBJ whole genome shotgun (WGS) entry which is preliminary data.</text>
</comment>
<accession>A0A9P2RYR1</accession>
<organism evidence="1 2">
    <name type="scientific">Bartonella taylorii 8TBB</name>
    <dbReference type="NCBI Taxonomy" id="1094560"/>
    <lineage>
        <taxon>Bacteria</taxon>
        <taxon>Pseudomonadati</taxon>
        <taxon>Pseudomonadota</taxon>
        <taxon>Alphaproteobacteria</taxon>
        <taxon>Hyphomicrobiales</taxon>
        <taxon>Bartonellaceae</taxon>
        <taxon>Bartonella</taxon>
    </lineage>
</organism>
<dbReference type="EMBL" id="AIMD01000076">
    <property type="protein sequence ID" value="EJF91617.1"/>
    <property type="molecule type" value="Genomic_DNA"/>
</dbReference>
<feature type="non-terminal residue" evidence="1">
    <location>
        <position position="1"/>
    </location>
</feature>
<protein>
    <recommendedName>
        <fullName evidence="3">Outer membrane autotransporter barrel domain-containing protein</fullName>
    </recommendedName>
</protein>
<evidence type="ECO:0000313" key="2">
    <source>
        <dbReference type="Proteomes" id="UP000002648"/>
    </source>
</evidence>
<name>A0A9P2RYR1_BARTA</name>
<proteinExistence type="predicted"/>
<evidence type="ECO:0008006" key="3">
    <source>
        <dbReference type="Google" id="ProtNLM"/>
    </source>
</evidence>
<dbReference type="Proteomes" id="UP000002648">
    <property type="component" value="Unassembled WGS sequence"/>
</dbReference>